<dbReference type="AlphaFoldDB" id="A0A7J7LK96"/>
<keyword evidence="2" id="KW-1133">Transmembrane helix</keyword>
<reference evidence="3 5" key="1">
    <citation type="journal article" date="2020" name="IScience">
        <title>Genome Sequencing of the Endangered Kingdonia uniflora (Circaeasteraceae, Ranunculales) Reveals Potential Mechanisms of Evolutionary Specialization.</title>
        <authorList>
            <person name="Sun Y."/>
            <person name="Deng T."/>
            <person name="Zhang A."/>
            <person name="Moore M.J."/>
            <person name="Landis J.B."/>
            <person name="Lin N."/>
            <person name="Zhang H."/>
            <person name="Zhang X."/>
            <person name="Huang J."/>
            <person name="Zhang X."/>
            <person name="Sun H."/>
            <person name="Wang H."/>
        </authorList>
    </citation>
    <scope>NUCLEOTIDE SEQUENCE [LARGE SCALE GENOMIC DNA]</scope>
    <source>
        <strain evidence="3">TB1705</strain>
        <tissue evidence="3">Leaf</tissue>
    </source>
</reference>
<dbReference type="EMBL" id="JACGCM010000378">
    <property type="protein sequence ID" value="KAF6172791.1"/>
    <property type="molecule type" value="Genomic_DNA"/>
</dbReference>
<protein>
    <submittedName>
        <fullName evidence="3">Uncharacterized protein</fullName>
    </submittedName>
</protein>
<evidence type="ECO:0000313" key="5">
    <source>
        <dbReference type="Proteomes" id="UP000541444"/>
    </source>
</evidence>
<accession>A0A7J7LK96</accession>
<feature type="region of interest" description="Disordered" evidence="1">
    <location>
        <begin position="47"/>
        <end position="66"/>
    </location>
</feature>
<organism evidence="3 5">
    <name type="scientific">Kingdonia uniflora</name>
    <dbReference type="NCBI Taxonomy" id="39325"/>
    <lineage>
        <taxon>Eukaryota</taxon>
        <taxon>Viridiplantae</taxon>
        <taxon>Streptophyta</taxon>
        <taxon>Embryophyta</taxon>
        <taxon>Tracheophyta</taxon>
        <taxon>Spermatophyta</taxon>
        <taxon>Magnoliopsida</taxon>
        <taxon>Ranunculales</taxon>
        <taxon>Circaeasteraceae</taxon>
        <taxon>Kingdonia</taxon>
    </lineage>
</organism>
<dbReference type="EMBL" id="JACGCM010002221">
    <property type="protein sequence ID" value="KAF6143053.1"/>
    <property type="molecule type" value="Genomic_DNA"/>
</dbReference>
<comment type="caution">
    <text evidence="3">The sequence shown here is derived from an EMBL/GenBank/DDBJ whole genome shotgun (WGS) entry which is preliminary data.</text>
</comment>
<keyword evidence="5" id="KW-1185">Reference proteome</keyword>
<evidence type="ECO:0000256" key="2">
    <source>
        <dbReference type="SAM" id="Phobius"/>
    </source>
</evidence>
<name>A0A7J7LK96_9MAGN</name>
<evidence type="ECO:0000256" key="1">
    <source>
        <dbReference type="SAM" id="MobiDB-lite"/>
    </source>
</evidence>
<keyword evidence="2" id="KW-0812">Transmembrane</keyword>
<feature type="transmembrane region" description="Helical" evidence="2">
    <location>
        <begin position="25"/>
        <end position="43"/>
    </location>
</feature>
<evidence type="ECO:0000313" key="3">
    <source>
        <dbReference type="EMBL" id="KAF6143053.1"/>
    </source>
</evidence>
<proteinExistence type="predicted"/>
<dbReference type="Proteomes" id="UP000541444">
    <property type="component" value="Unassembled WGS sequence"/>
</dbReference>
<gene>
    <name evidence="4" type="ORF">GIB67_006034</name>
    <name evidence="3" type="ORF">GIB67_041121</name>
</gene>
<keyword evidence="2" id="KW-0472">Membrane</keyword>
<sequence length="89" mass="9163">MARSFGFLISGGGGSDGFINLPNGILLLFQTLVVLSLIIFACISRKDKGRKDKGQKKKKTNEGGSWDCSWCGDCFQLCGGGGDGGGGGG</sequence>
<evidence type="ECO:0000313" key="4">
    <source>
        <dbReference type="EMBL" id="KAF6172791.1"/>
    </source>
</evidence>